<organism evidence="2 3">
    <name type="scientific">Datura stramonium</name>
    <name type="common">Jimsonweed</name>
    <name type="synonym">Common thornapple</name>
    <dbReference type="NCBI Taxonomy" id="4076"/>
    <lineage>
        <taxon>Eukaryota</taxon>
        <taxon>Viridiplantae</taxon>
        <taxon>Streptophyta</taxon>
        <taxon>Embryophyta</taxon>
        <taxon>Tracheophyta</taxon>
        <taxon>Spermatophyta</taxon>
        <taxon>Magnoliopsida</taxon>
        <taxon>eudicotyledons</taxon>
        <taxon>Gunneridae</taxon>
        <taxon>Pentapetalae</taxon>
        <taxon>asterids</taxon>
        <taxon>lamiids</taxon>
        <taxon>Solanales</taxon>
        <taxon>Solanaceae</taxon>
        <taxon>Solanoideae</taxon>
        <taxon>Datureae</taxon>
        <taxon>Datura</taxon>
    </lineage>
</organism>
<protein>
    <submittedName>
        <fullName evidence="2">Uncharacterized protein</fullName>
    </submittedName>
</protein>
<dbReference type="EMBL" id="JACEIK010003226">
    <property type="protein sequence ID" value="MCD9640874.1"/>
    <property type="molecule type" value="Genomic_DNA"/>
</dbReference>
<evidence type="ECO:0000256" key="1">
    <source>
        <dbReference type="SAM" id="MobiDB-lite"/>
    </source>
</evidence>
<feature type="region of interest" description="Disordered" evidence="1">
    <location>
        <begin position="236"/>
        <end position="272"/>
    </location>
</feature>
<evidence type="ECO:0000313" key="2">
    <source>
        <dbReference type="EMBL" id="MCD9640874.1"/>
    </source>
</evidence>
<gene>
    <name evidence="2" type="ORF">HAX54_026585</name>
</gene>
<dbReference type="Proteomes" id="UP000823775">
    <property type="component" value="Unassembled WGS sequence"/>
</dbReference>
<accession>A0ABS8V218</accession>
<feature type="compositionally biased region" description="Acidic residues" evidence="1">
    <location>
        <begin position="246"/>
        <end position="262"/>
    </location>
</feature>
<proteinExistence type="predicted"/>
<sequence>MNLRNDGHSMAISTKSRKTLYEEPRMVLKDVGKKTDPESINLVDDAEKEEKSIDSANRHHLIREKIWKARSYSLLFQAHLLLIIRCKRKLYVVGNLLIVGLGSVQIDDNGATHGRSHCKNTSGELVDVESGELKFKLNNKDVVFKVGRSLKQPREIRVMSLIYIVDDSVEQSQCSLGNFGARARCKKSKDPKDQHILTLSIAEQNAQIDNVLSHLYGMQILQVGPVFEELLNDDDLTNDEQARDDSDLELDASEEEDSEIIDVDYAPTDHEE</sequence>
<reference evidence="2 3" key="1">
    <citation type="journal article" date="2021" name="BMC Genomics">
        <title>Datura genome reveals duplications of psychoactive alkaloid biosynthetic genes and high mutation rate following tissue culture.</title>
        <authorList>
            <person name="Rajewski A."/>
            <person name="Carter-House D."/>
            <person name="Stajich J."/>
            <person name="Litt A."/>
        </authorList>
    </citation>
    <scope>NUCLEOTIDE SEQUENCE [LARGE SCALE GENOMIC DNA]</scope>
    <source>
        <strain evidence="2">AR-01</strain>
    </source>
</reference>
<name>A0ABS8V218_DATST</name>
<evidence type="ECO:0000313" key="3">
    <source>
        <dbReference type="Proteomes" id="UP000823775"/>
    </source>
</evidence>
<keyword evidence="3" id="KW-1185">Reference proteome</keyword>
<comment type="caution">
    <text evidence="2">The sequence shown here is derived from an EMBL/GenBank/DDBJ whole genome shotgun (WGS) entry which is preliminary data.</text>
</comment>